<dbReference type="PANTHER" id="PTHR30501">
    <property type="entry name" value="UPF0597 PROTEIN YHAM"/>
    <property type="match status" value="1"/>
</dbReference>
<dbReference type="AlphaFoldDB" id="A0A0D1BVZ4"/>
<comment type="similarity">
    <text evidence="1">Belongs to the UPF0597 family.</text>
</comment>
<proteinExistence type="inferred from homology"/>
<dbReference type="Proteomes" id="UP000032250">
    <property type="component" value="Unassembled WGS sequence"/>
</dbReference>
<dbReference type="Pfam" id="PF03313">
    <property type="entry name" value="SDH_alpha"/>
    <property type="match status" value="1"/>
</dbReference>
<organism evidence="3 4">
    <name type="scientific">Clostridium botulinum B2 450</name>
    <dbReference type="NCBI Taxonomy" id="1379739"/>
    <lineage>
        <taxon>Bacteria</taxon>
        <taxon>Bacillati</taxon>
        <taxon>Bacillota</taxon>
        <taxon>Clostridia</taxon>
        <taxon>Eubacteriales</taxon>
        <taxon>Clostridiaceae</taxon>
        <taxon>Clostridium</taxon>
    </lineage>
</organism>
<evidence type="ECO:0000313" key="3">
    <source>
        <dbReference type="EMBL" id="KIS23947.1"/>
    </source>
</evidence>
<dbReference type="PIRSF" id="PIRSF006054">
    <property type="entry name" value="UCP006054"/>
    <property type="match status" value="1"/>
</dbReference>
<evidence type="ECO:0000256" key="1">
    <source>
        <dbReference type="HAMAP-Rule" id="MF_01845"/>
    </source>
</evidence>
<dbReference type="InterPro" id="IPR021144">
    <property type="entry name" value="UPF0597"/>
</dbReference>
<feature type="domain" description="Serine dehydratase-like alpha subunit" evidence="2">
    <location>
        <begin position="176"/>
        <end position="426"/>
    </location>
</feature>
<dbReference type="RefSeq" id="WP_003485614.1">
    <property type="nucleotide sequence ID" value="NZ_JXSU01000007.1"/>
</dbReference>
<accession>A0A0D1BVZ4</accession>
<comment type="caution">
    <text evidence="3">The sequence shown here is derived from an EMBL/GenBank/DDBJ whole genome shotgun (WGS) entry which is preliminary data.</text>
</comment>
<dbReference type="OrthoDB" id="41906at2"/>
<protein>
    <recommendedName>
        <fullName evidence="1">UPF0597 protein N495_10190</fullName>
    </recommendedName>
</protein>
<name>A0A0D1BVZ4_CLOBO</name>
<dbReference type="InterPro" id="IPR005130">
    <property type="entry name" value="Ser_deHydtase-like_asu"/>
</dbReference>
<dbReference type="PANTHER" id="PTHR30501:SF2">
    <property type="entry name" value="UPF0597 PROTEIN YHAM"/>
    <property type="match status" value="1"/>
</dbReference>
<dbReference type="HOGENOM" id="CLU_051840_0_0_9"/>
<gene>
    <name evidence="3" type="ORF">N495_10190</name>
</gene>
<evidence type="ECO:0000313" key="4">
    <source>
        <dbReference type="Proteomes" id="UP000032250"/>
    </source>
</evidence>
<reference evidence="3 4" key="1">
    <citation type="submission" date="2014-06" db="EMBL/GenBank/DDBJ databases">
        <title>Genome characterization of distinct group I Clostridium botulinum lineages.</title>
        <authorList>
            <person name="Giordani F."/>
            <person name="Anselmo A."/>
            <person name="Fillo S."/>
            <person name="Palozzi A.M."/>
            <person name="Fortunato A."/>
            <person name="Gentile B."/>
            <person name="Ciammaruconi A."/>
            <person name="Anniballi F."/>
            <person name="De Medici D."/>
            <person name="Lista F."/>
        </authorList>
    </citation>
    <scope>NUCLEOTIDE SEQUENCE [LARGE SCALE GENOMIC DNA]</scope>
    <source>
        <strain evidence="3 4">B2 450</strain>
    </source>
</reference>
<dbReference type="GO" id="GO:0080146">
    <property type="term" value="F:L-cysteine desulfhydrase activity"/>
    <property type="evidence" value="ECO:0007669"/>
    <property type="project" value="TreeGrafter"/>
</dbReference>
<sequence>MLRLSKEEISERLLELIKDETKPAIGCTEPVAVAFTVATGKKYMQGKILKIDLKVSKNILKNGKSVTIPNTEVCGLDIAGALGEICGDSEEGLFVFRNVNNEYLDKAKEMIKNKVVTLNPIEDTDPVFVEATLKGEKDEVVAILRGGHTNIEQVIVNGKIAFEKDNKNKKDNKDCDFIKELSLKDIRQITEDISIEKLDFIMDGIEMNKEAAMEGLKRQKGLTLGSSLLKLQEEGKIGKDSATIARILTAAGSDLRMGGGMCPIMTSGGSGNQGLCVILPINVVAEDIKAPKERLQRAVFFGHAVNNFVKKYTGKLSAICGCAIAAGIGATAGIAWLLGGKDKEIEGAILNMLANLTGMVCDGAKGSCAIKLSTSASEAVISAYLALNDIIVPNNTGIIGNTVEDTINNLGMLCKDGFYKADDVMLSIACKEVI</sequence>
<evidence type="ECO:0000259" key="2">
    <source>
        <dbReference type="Pfam" id="PF03313"/>
    </source>
</evidence>
<dbReference type="EMBL" id="JXSU01000007">
    <property type="protein sequence ID" value="KIS23947.1"/>
    <property type="molecule type" value="Genomic_DNA"/>
</dbReference>
<dbReference type="HAMAP" id="MF_01845">
    <property type="entry name" value="UPF0597"/>
    <property type="match status" value="1"/>
</dbReference>
<dbReference type="PATRIC" id="fig|1379739.3.peg.2400"/>
<dbReference type="GO" id="GO:0019450">
    <property type="term" value="P:L-cysteine catabolic process to pyruvate"/>
    <property type="evidence" value="ECO:0007669"/>
    <property type="project" value="TreeGrafter"/>
</dbReference>